<dbReference type="SUPFAM" id="SSF52172">
    <property type="entry name" value="CheY-like"/>
    <property type="match status" value="1"/>
</dbReference>
<feature type="modified residue" description="4-aspartylphosphate" evidence="1">
    <location>
        <position position="58"/>
    </location>
</feature>
<evidence type="ECO:0000259" key="3">
    <source>
        <dbReference type="PROSITE" id="PS50110"/>
    </source>
</evidence>
<dbReference type="InterPro" id="IPR011006">
    <property type="entry name" value="CheY-like_superfamily"/>
</dbReference>
<feature type="coiled-coil region" evidence="2">
    <location>
        <begin position="123"/>
        <end position="157"/>
    </location>
</feature>
<protein>
    <recommendedName>
        <fullName evidence="3">Response regulatory domain-containing protein</fullName>
    </recommendedName>
</protein>
<dbReference type="EMBL" id="MQUC01000003">
    <property type="protein sequence ID" value="PRP67649.1"/>
    <property type="molecule type" value="Genomic_DNA"/>
</dbReference>
<dbReference type="CDD" id="cd00156">
    <property type="entry name" value="REC"/>
    <property type="match status" value="1"/>
</dbReference>
<reference evidence="4 5" key="1">
    <citation type="submission" date="2016-11" db="EMBL/GenBank/DDBJ databases">
        <title>Trade-off between light-utilization and light-protection in marine flavobacteria.</title>
        <authorList>
            <person name="Kumagai Y."/>
        </authorList>
    </citation>
    <scope>NUCLEOTIDE SEQUENCE [LARGE SCALE GENOMIC DNA]</scope>
    <source>
        <strain evidence="4 5">JCM 17109</strain>
    </source>
</reference>
<dbReference type="GO" id="GO:0000160">
    <property type="term" value="P:phosphorelay signal transduction system"/>
    <property type="evidence" value="ECO:0007669"/>
    <property type="project" value="InterPro"/>
</dbReference>
<accession>A0A2S9WVZ9</accession>
<feature type="domain" description="Response regulatory" evidence="3">
    <location>
        <begin position="7"/>
        <end position="124"/>
    </location>
</feature>
<comment type="caution">
    <text evidence="4">The sequence shown here is derived from an EMBL/GenBank/DDBJ whole genome shotgun (WGS) entry which is preliminary data.</text>
</comment>
<dbReference type="Pfam" id="PF00072">
    <property type="entry name" value="Response_reg"/>
    <property type="match status" value="1"/>
</dbReference>
<dbReference type="AlphaFoldDB" id="A0A2S9WVZ9"/>
<gene>
    <name evidence="4" type="ORF">BST86_11390</name>
</gene>
<organism evidence="4 5">
    <name type="scientific">Nonlabens agnitus</name>
    <dbReference type="NCBI Taxonomy" id="870484"/>
    <lineage>
        <taxon>Bacteria</taxon>
        <taxon>Pseudomonadati</taxon>
        <taxon>Bacteroidota</taxon>
        <taxon>Flavobacteriia</taxon>
        <taxon>Flavobacteriales</taxon>
        <taxon>Flavobacteriaceae</taxon>
        <taxon>Nonlabens</taxon>
    </lineage>
</organism>
<name>A0A2S9WVZ9_9FLAO</name>
<sequence>MIKEPLKILIVEDSITDVALLQRQIKKCVQDPEIVVSDKIIQTRHAVKTFIPDVVFTDFQLVGFTGMEVIENVQEIYPNIPIIVVTGTLNDEELAAKTVLGGASGFLLKSNMSKLHERLEPMLTRILDEKAQLFARLEKERREREKLEEIQSLLKEAALSEDSAESTQEYYQKILANIGDRIKTIIK</sequence>
<dbReference type="InterPro" id="IPR001789">
    <property type="entry name" value="Sig_transdc_resp-reg_receiver"/>
</dbReference>
<keyword evidence="2" id="KW-0175">Coiled coil</keyword>
<dbReference type="SMART" id="SM00448">
    <property type="entry name" value="REC"/>
    <property type="match status" value="1"/>
</dbReference>
<proteinExistence type="predicted"/>
<dbReference type="Proteomes" id="UP000239532">
    <property type="component" value="Unassembled WGS sequence"/>
</dbReference>
<dbReference type="PROSITE" id="PS50110">
    <property type="entry name" value="RESPONSE_REGULATORY"/>
    <property type="match status" value="1"/>
</dbReference>
<dbReference type="OrthoDB" id="794741at2"/>
<evidence type="ECO:0000256" key="2">
    <source>
        <dbReference type="SAM" id="Coils"/>
    </source>
</evidence>
<evidence type="ECO:0000313" key="5">
    <source>
        <dbReference type="Proteomes" id="UP000239532"/>
    </source>
</evidence>
<keyword evidence="1" id="KW-0597">Phosphoprotein</keyword>
<evidence type="ECO:0000313" key="4">
    <source>
        <dbReference type="EMBL" id="PRP67649.1"/>
    </source>
</evidence>
<dbReference type="Gene3D" id="3.40.50.2300">
    <property type="match status" value="1"/>
</dbReference>
<keyword evidence="5" id="KW-1185">Reference proteome</keyword>
<dbReference type="RefSeq" id="WP_105983358.1">
    <property type="nucleotide sequence ID" value="NZ_MQUC01000003.1"/>
</dbReference>
<evidence type="ECO:0000256" key="1">
    <source>
        <dbReference type="PROSITE-ProRule" id="PRU00169"/>
    </source>
</evidence>